<evidence type="ECO:0000256" key="2">
    <source>
        <dbReference type="ARBA" id="ARBA00023235"/>
    </source>
</evidence>
<dbReference type="RefSeq" id="WP_039429613.1">
    <property type="nucleotide sequence ID" value="NZ_JSYJ01000230.1"/>
</dbReference>
<feature type="non-terminal residue" evidence="3">
    <location>
        <position position="79"/>
    </location>
</feature>
<dbReference type="Pfam" id="PF04303">
    <property type="entry name" value="PrpF"/>
    <property type="match status" value="1"/>
</dbReference>
<comment type="similarity">
    <text evidence="1">Belongs to the PrpF family.</text>
</comment>
<reference evidence="3 4" key="1">
    <citation type="submission" date="2014-11" db="EMBL/GenBank/DDBJ databases">
        <title>Draft Genome Sequences of Xanthomonas vesicatoria Strains from the Balkan Peninsula.</title>
        <authorList>
            <person name="Vancheva T."/>
            <person name="Lefeuvre P."/>
            <person name="Bogatzevska N."/>
            <person name="Moncheva P."/>
            <person name="Koebnik R."/>
        </authorList>
    </citation>
    <scope>NUCLEOTIDE SEQUENCE [LARGE SCALE GENOMIC DNA]</scope>
    <source>
        <strain evidence="3 4">53M</strain>
    </source>
</reference>
<dbReference type="PANTHER" id="PTHR43709">
    <property type="entry name" value="ACONITATE ISOMERASE-RELATED"/>
    <property type="match status" value="1"/>
</dbReference>
<sequence length="79" mass="8467">MSEQVRAMWMRGGTSKGGFFLADDLPADTAARDALLLRAYGSPDLRQIDGMGGADPLTSKVAVVSRSTRADADVDYLFL</sequence>
<keyword evidence="2" id="KW-0413">Isomerase</keyword>
<accession>A0AAJ0N293</accession>
<dbReference type="AlphaFoldDB" id="A0AAJ0N293"/>
<evidence type="ECO:0000313" key="3">
    <source>
        <dbReference type="EMBL" id="KHM90501.1"/>
    </source>
</evidence>
<comment type="caution">
    <text evidence="3">The sequence shown here is derived from an EMBL/GenBank/DDBJ whole genome shotgun (WGS) entry which is preliminary data.</text>
</comment>
<proteinExistence type="inferred from homology"/>
<dbReference type="InterPro" id="IPR007400">
    <property type="entry name" value="PrpF-like"/>
</dbReference>
<organism evidence="3 4">
    <name type="scientific">Xanthomonas vesicatoria</name>
    <dbReference type="NCBI Taxonomy" id="56460"/>
    <lineage>
        <taxon>Bacteria</taxon>
        <taxon>Pseudomonadati</taxon>
        <taxon>Pseudomonadota</taxon>
        <taxon>Gammaproteobacteria</taxon>
        <taxon>Lysobacterales</taxon>
        <taxon>Lysobacteraceae</taxon>
        <taxon>Xanthomonas</taxon>
    </lineage>
</organism>
<dbReference type="EMBL" id="JSYJ01000230">
    <property type="protein sequence ID" value="KHM90501.1"/>
    <property type="molecule type" value="Genomic_DNA"/>
</dbReference>
<dbReference type="SUPFAM" id="SSF54506">
    <property type="entry name" value="Diaminopimelate epimerase-like"/>
    <property type="match status" value="1"/>
</dbReference>
<gene>
    <name evidence="3" type="ORF">OR61_21780</name>
</gene>
<dbReference type="GO" id="GO:0016853">
    <property type="term" value="F:isomerase activity"/>
    <property type="evidence" value="ECO:0007669"/>
    <property type="project" value="UniProtKB-KW"/>
</dbReference>
<evidence type="ECO:0000313" key="4">
    <source>
        <dbReference type="Proteomes" id="UP000030969"/>
    </source>
</evidence>
<name>A0AAJ0N293_9XANT</name>
<evidence type="ECO:0000256" key="1">
    <source>
        <dbReference type="ARBA" id="ARBA00007673"/>
    </source>
</evidence>
<dbReference type="PANTHER" id="PTHR43709:SF3">
    <property type="entry name" value="ISOMERASE YBHH-RELATED"/>
    <property type="match status" value="1"/>
</dbReference>
<protein>
    <submittedName>
        <fullName evidence="3">4-oxalomesaconate tautomerase</fullName>
    </submittedName>
</protein>
<dbReference type="Proteomes" id="UP000030969">
    <property type="component" value="Unassembled WGS sequence"/>
</dbReference>
<dbReference type="Gene3D" id="3.10.310.10">
    <property type="entry name" value="Diaminopimelate Epimerase, Chain A, domain 1"/>
    <property type="match status" value="1"/>
</dbReference>